<evidence type="ECO:0000313" key="14">
    <source>
        <dbReference type="Proteomes" id="UP000663874"/>
    </source>
</evidence>
<feature type="region of interest" description="Disordered" evidence="10">
    <location>
        <begin position="426"/>
        <end position="547"/>
    </location>
</feature>
<dbReference type="InterPro" id="IPR000719">
    <property type="entry name" value="Prot_kinase_dom"/>
</dbReference>
<dbReference type="PANTHER" id="PTHR44899:SF8">
    <property type="entry name" value="NIMA-RELATED KINASE 11"/>
    <property type="match status" value="1"/>
</dbReference>
<evidence type="ECO:0000256" key="5">
    <source>
        <dbReference type="ARBA" id="ARBA00022741"/>
    </source>
</evidence>
<dbReference type="Gene3D" id="1.10.510.10">
    <property type="entry name" value="Transferase(Phosphotransferase) domain 1"/>
    <property type="match status" value="1"/>
</dbReference>
<dbReference type="GO" id="GO:0004674">
    <property type="term" value="F:protein serine/threonine kinase activity"/>
    <property type="evidence" value="ECO:0007669"/>
    <property type="project" value="UniProtKB-KW"/>
</dbReference>
<keyword evidence="3" id="KW-0723">Serine/threonine-protein kinase</keyword>
<dbReference type="InterPro" id="IPR008271">
    <property type="entry name" value="Ser/Thr_kinase_AS"/>
</dbReference>
<dbReference type="AlphaFoldDB" id="A0A819AU37"/>
<feature type="region of interest" description="Disordered" evidence="10">
    <location>
        <begin position="339"/>
        <end position="365"/>
    </location>
</feature>
<comment type="catalytic activity">
    <reaction evidence="8">
        <text>L-threonyl-[protein] + ATP = O-phospho-L-threonyl-[protein] + ADP + H(+)</text>
        <dbReference type="Rhea" id="RHEA:46608"/>
        <dbReference type="Rhea" id="RHEA-COMP:11060"/>
        <dbReference type="Rhea" id="RHEA-COMP:11605"/>
        <dbReference type="ChEBI" id="CHEBI:15378"/>
        <dbReference type="ChEBI" id="CHEBI:30013"/>
        <dbReference type="ChEBI" id="CHEBI:30616"/>
        <dbReference type="ChEBI" id="CHEBI:61977"/>
        <dbReference type="ChEBI" id="CHEBI:456216"/>
        <dbReference type="EC" id="2.7.11.1"/>
    </reaction>
</comment>
<comment type="catalytic activity">
    <reaction evidence="9">
        <text>L-seryl-[protein] + ATP = O-phospho-L-seryl-[protein] + ADP + H(+)</text>
        <dbReference type="Rhea" id="RHEA:17989"/>
        <dbReference type="Rhea" id="RHEA-COMP:9863"/>
        <dbReference type="Rhea" id="RHEA-COMP:11604"/>
        <dbReference type="ChEBI" id="CHEBI:15378"/>
        <dbReference type="ChEBI" id="CHEBI:29999"/>
        <dbReference type="ChEBI" id="CHEBI:30616"/>
        <dbReference type="ChEBI" id="CHEBI:83421"/>
        <dbReference type="ChEBI" id="CHEBI:456216"/>
        <dbReference type="EC" id="2.7.11.1"/>
    </reaction>
</comment>
<dbReference type="SMART" id="SM00220">
    <property type="entry name" value="S_TKc"/>
    <property type="match status" value="1"/>
</dbReference>
<organism evidence="13 14">
    <name type="scientific">Rotaria sordida</name>
    <dbReference type="NCBI Taxonomy" id="392033"/>
    <lineage>
        <taxon>Eukaryota</taxon>
        <taxon>Metazoa</taxon>
        <taxon>Spiralia</taxon>
        <taxon>Gnathifera</taxon>
        <taxon>Rotifera</taxon>
        <taxon>Eurotatoria</taxon>
        <taxon>Bdelloidea</taxon>
        <taxon>Philodinida</taxon>
        <taxon>Philodinidae</taxon>
        <taxon>Rotaria</taxon>
    </lineage>
</organism>
<gene>
    <name evidence="13" type="ORF">FNK824_LOCUS14560</name>
    <name evidence="12" type="ORF">SEV965_LOCUS6074</name>
</gene>
<keyword evidence="4" id="KW-0808">Transferase</keyword>
<sequence length="650" mass="74244">MAENDEPQIYKKRYKIDEKLGAGNFGTAYLVTDLKEKNEPKVLKVVRLGEMDEEQTVDSVREAQLLKSLQNEHIVKFYESFLENDCLCIVTDYCEGGDLDHRLKELKKQNRKLEEDQIVEWLIQILIAVQYMHKSRILHRDLKARNIFLKSNKIKIGDFGISRILVGTMDVATTFTGTPYYMSPEVLKHDGYESKSDIWSVGCLLYEMCTYQHAFDGKGLMNVIYKVVEGKAPELPKTYSKELNDLLKKMLIKDPSNRPTAAQLLLTPFIGRHRERTHLNDPLENTISGNLRSREINAHIQIPINYGQMKSQSWSLSSKDHIPDDADDVETRNISSNKFNEVSEEEEEEQTLKPTNTVKPTKKTTAERKLHEADAHGQLFNQAIRSNVTEALQNRQMLRENKNLGTMKQSQPFADHVEENGQVLNNRARNPAQFSNEGKLNNRTGARSTSFGSNTDDRPITPMRTTYKQIAERFDDEDDSKHYNNQYNDHSPTREQDTNEMTSKTRRAMSASQRSTMNSLSQTMGPRHPANFNKDRKSKSPSRTIGNATIPKASLNVAMDDANATLKDNPAQDAYGRFAKDAKINALRTKAIQLLGESTFEKVYDYLVQQRTAQKTNPNFNEAQVTEGLKAFVKKPTDCFLVDQLVFLEL</sequence>
<dbReference type="EMBL" id="CAJOBE010002020">
    <property type="protein sequence ID" value="CAF3793134.1"/>
    <property type="molecule type" value="Genomic_DNA"/>
</dbReference>
<evidence type="ECO:0000313" key="13">
    <source>
        <dbReference type="EMBL" id="CAF3793134.1"/>
    </source>
</evidence>
<protein>
    <recommendedName>
        <fullName evidence="2">non-specific serine/threonine protein kinase</fullName>
        <ecNumber evidence="2">2.7.11.1</ecNumber>
    </recommendedName>
</protein>
<feature type="compositionally biased region" description="Polar residues" evidence="10">
    <location>
        <begin position="426"/>
        <end position="454"/>
    </location>
</feature>
<dbReference type="Proteomes" id="UP000663889">
    <property type="component" value="Unassembled WGS sequence"/>
</dbReference>
<accession>A0A819AU37</accession>
<dbReference type="PANTHER" id="PTHR44899">
    <property type="entry name" value="CAMK FAMILY PROTEIN KINASE"/>
    <property type="match status" value="1"/>
</dbReference>
<evidence type="ECO:0000256" key="7">
    <source>
        <dbReference type="ARBA" id="ARBA00022840"/>
    </source>
</evidence>
<name>A0A819AU37_9BILA</name>
<dbReference type="Proteomes" id="UP000663874">
    <property type="component" value="Unassembled WGS sequence"/>
</dbReference>
<dbReference type="InterPro" id="IPR011009">
    <property type="entry name" value="Kinase-like_dom_sf"/>
</dbReference>
<dbReference type="SUPFAM" id="SSF56112">
    <property type="entry name" value="Protein kinase-like (PK-like)"/>
    <property type="match status" value="1"/>
</dbReference>
<evidence type="ECO:0000256" key="3">
    <source>
        <dbReference type="ARBA" id="ARBA00022527"/>
    </source>
</evidence>
<dbReference type="Pfam" id="PF00069">
    <property type="entry name" value="Pkinase"/>
    <property type="match status" value="1"/>
</dbReference>
<dbReference type="InterPro" id="IPR051131">
    <property type="entry name" value="NEK_Ser/Thr_kinase_NIMA"/>
</dbReference>
<evidence type="ECO:0000313" key="12">
    <source>
        <dbReference type="EMBL" id="CAF0909695.1"/>
    </source>
</evidence>
<dbReference type="InterPro" id="IPR001245">
    <property type="entry name" value="Ser-Thr/Tyr_kinase_cat_dom"/>
</dbReference>
<reference evidence="13" key="1">
    <citation type="submission" date="2021-02" db="EMBL/GenBank/DDBJ databases">
        <authorList>
            <person name="Nowell W R."/>
        </authorList>
    </citation>
    <scope>NUCLEOTIDE SEQUENCE</scope>
</reference>
<dbReference type="PROSITE" id="PS50011">
    <property type="entry name" value="PROTEIN_KINASE_DOM"/>
    <property type="match status" value="1"/>
</dbReference>
<comment type="caution">
    <text evidence="13">The sequence shown here is derived from an EMBL/GenBank/DDBJ whole genome shotgun (WGS) entry which is preliminary data.</text>
</comment>
<feature type="compositionally biased region" description="Polar residues" evidence="10">
    <location>
        <begin position="510"/>
        <end position="524"/>
    </location>
</feature>
<evidence type="ECO:0000256" key="9">
    <source>
        <dbReference type="ARBA" id="ARBA00048679"/>
    </source>
</evidence>
<dbReference type="Gene3D" id="3.30.200.20">
    <property type="entry name" value="Phosphorylase Kinase, domain 1"/>
    <property type="match status" value="1"/>
</dbReference>
<keyword evidence="7" id="KW-0067">ATP-binding</keyword>
<feature type="domain" description="Protein kinase" evidence="11">
    <location>
        <begin position="14"/>
        <end position="270"/>
    </location>
</feature>
<dbReference type="GO" id="GO:0005524">
    <property type="term" value="F:ATP binding"/>
    <property type="evidence" value="ECO:0007669"/>
    <property type="project" value="UniProtKB-KW"/>
</dbReference>
<dbReference type="EC" id="2.7.11.1" evidence="2"/>
<proteinExistence type="inferred from homology"/>
<comment type="similarity">
    <text evidence="1">Belongs to the protein kinase superfamily. NEK Ser/Thr protein kinase family. NIMA subfamily.</text>
</comment>
<evidence type="ECO:0000256" key="10">
    <source>
        <dbReference type="SAM" id="MobiDB-lite"/>
    </source>
</evidence>
<dbReference type="PROSITE" id="PS00108">
    <property type="entry name" value="PROTEIN_KINASE_ST"/>
    <property type="match status" value="1"/>
</dbReference>
<keyword evidence="6" id="KW-0418">Kinase</keyword>
<dbReference type="PRINTS" id="PR00109">
    <property type="entry name" value="TYRKINASE"/>
</dbReference>
<dbReference type="EMBL" id="CAJNOU010000194">
    <property type="protein sequence ID" value="CAF0909695.1"/>
    <property type="molecule type" value="Genomic_DNA"/>
</dbReference>
<evidence type="ECO:0000256" key="1">
    <source>
        <dbReference type="ARBA" id="ARBA00010886"/>
    </source>
</evidence>
<evidence type="ECO:0000259" key="11">
    <source>
        <dbReference type="PROSITE" id="PS50011"/>
    </source>
</evidence>
<evidence type="ECO:0000256" key="8">
    <source>
        <dbReference type="ARBA" id="ARBA00047899"/>
    </source>
</evidence>
<evidence type="ECO:0000256" key="4">
    <source>
        <dbReference type="ARBA" id="ARBA00022679"/>
    </source>
</evidence>
<evidence type="ECO:0000256" key="6">
    <source>
        <dbReference type="ARBA" id="ARBA00022777"/>
    </source>
</evidence>
<keyword evidence="5" id="KW-0547">Nucleotide-binding</keyword>
<evidence type="ECO:0000256" key="2">
    <source>
        <dbReference type="ARBA" id="ARBA00012513"/>
    </source>
</evidence>